<protein>
    <submittedName>
        <fullName evidence="11">Flagellar motor protein MotD</fullName>
    </submittedName>
</protein>
<gene>
    <name evidence="11" type="primary">motD</name>
    <name evidence="11" type="ORF">SCD92_03505</name>
</gene>
<dbReference type="PANTHER" id="PTHR30329:SF20">
    <property type="entry name" value="EXPORTED PROTEIN"/>
    <property type="match status" value="1"/>
</dbReference>
<dbReference type="NCBIfam" id="NF006541">
    <property type="entry name" value="PRK09038.1"/>
    <property type="match status" value="1"/>
</dbReference>
<keyword evidence="6 7" id="KW-0472">Membrane</keyword>
<comment type="subcellular location">
    <subcellularLocation>
        <location evidence="1">Cell membrane</location>
        <topology evidence="1">Single-pass membrane protein</topology>
    </subcellularLocation>
</comment>
<dbReference type="Pfam" id="PF13677">
    <property type="entry name" value="MotB_plug"/>
    <property type="match status" value="1"/>
</dbReference>
<dbReference type="CDD" id="cd07185">
    <property type="entry name" value="OmpA_C-like"/>
    <property type="match status" value="1"/>
</dbReference>
<keyword evidence="4 9" id="KW-0812">Transmembrane</keyword>
<keyword evidence="11" id="KW-0969">Cilium</keyword>
<evidence type="ECO:0000256" key="6">
    <source>
        <dbReference type="ARBA" id="ARBA00023136"/>
    </source>
</evidence>
<feature type="region of interest" description="Disordered" evidence="8">
    <location>
        <begin position="253"/>
        <end position="307"/>
    </location>
</feature>
<evidence type="ECO:0000256" key="5">
    <source>
        <dbReference type="ARBA" id="ARBA00022989"/>
    </source>
</evidence>
<keyword evidence="11" id="KW-0966">Cell projection</keyword>
<dbReference type="EMBL" id="JAXAFO010000004">
    <property type="protein sequence ID" value="MDX6848411.1"/>
    <property type="molecule type" value="Genomic_DNA"/>
</dbReference>
<feature type="transmembrane region" description="Helical" evidence="9">
    <location>
        <begin position="20"/>
        <end position="37"/>
    </location>
</feature>
<keyword evidence="5 9" id="KW-1133">Transmembrane helix</keyword>
<evidence type="ECO:0000256" key="2">
    <source>
        <dbReference type="ARBA" id="ARBA00008914"/>
    </source>
</evidence>
<dbReference type="Gene3D" id="3.30.1330.60">
    <property type="entry name" value="OmpA-like domain"/>
    <property type="match status" value="1"/>
</dbReference>
<dbReference type="PANTHER" id="PTHR30329">
    <property type="entry name" value="STATOR ELEMENT OF FLAGELLAR MOTOR COMPLEX"/>
    <property type="match status" value="1"/>
</dbReference>
<accession>A0ABU4RW39</accession>
<evidence type="ECO:0000256" key="8">
    <source>
        <dbReference type="SAM" id="MobiDB-lite"/>
    </source>
</evidence>
<keyword evidence="3" id="KW-1003">Cell membrane</keyword>
<reference evidence="11 12" key="1">
    <citation type="submission" date="2023-11" db="EMBL/GenBank/DDBJ databases">
        <title>Gilvimarinus fulvus sp. nov., isolated from the surface of Kelp.</title>
        <authorList>
            <person name="Sun Y.Y."/>
            <person name="Gong Y."/>
            <person name="Du Z.J."/>
        </authorList>
    </citation>
    <scope>NUCLEOTIDE SEQUENCE [LARGE SCALE GENOMIC DNA]</scope>
    <source>
        <strain evidence="11 12">SDUM040013</strain>
    </source>
</reference>
<dbReference type="InterPro" id="IPR025713">
    <property type="entry name" value="MotB-like_N_dom"/>
</dbReference>
<evidence type="ECO:0000313" key="12">
    <source>
        <dbReference type="Proteomes" id="UP001273505"/>
    </source>
</evidence>
<comment type="similarity">
    <text evidence="2">Belongs to the MotB family.</text>
</comment>
<comment type="caution">
    <text evidence="11">The sequence shown here is derived from an EMBL/GenBank/DDBJ whole genome shotgun (WGS) entry which is preliminary data.</text>
</comment>
<sequence length="307" mass="33957">MPRRRSSELRVNHERWLVSYADFITLLFAFFVVMYSISQVNESKYRVLSSTLEQAFKPSTRSDQVMPVGRPVLSQNQSPIQLTMARGGNLGVLEQNFRDEFDQLIDQELMRISSNEMWLQIELRDSILFDSASADASAQAKQIFSQVSSILAETDNPIQIEGFTDNMPISTERYPSNWELSAARASAIVKWMVANGVDASRLAAVGYGEHQPAASNDTPDGRAQNRRVAVMIARDKFDRPTNLIDDLAGEALPAQQVEGSVGENRDTADSTDSDQNSGNGGSAIEAVEMEDGDLLFSSDPDLPRQGQ</sequence>
<evidence type="ECO:0000256" key="1">
    <source>
        <dbReference type="ARBA" id="ARBA00004162"/>
    </source>
</evidence>
<evidence type="ECO:0000256" key="3">
    <source>
        <dbReference type="ARBA" id="ARBA00022475"/>
    </source>
</evidence>
<keyword evidence="12" id="KW-1185">Reference proteome</keyword>
<name>A0ABU4RW39_9GAMM</name>
<proteinExistence type="inferred from homology"/>
<dbReference type="InterPro" id="IPR050330">
    <property type="entry name" value="Bact_OuterMem_StrucFunc"/>
</dbReference>
<dbReference type="SUPFAM" id="SSF103088">
    <property type="entry name" value="OmpA-like"/>
    <property type="match status" value="1"/>
</dbReference>
<evidence type="ECO:0000313" key="11">
    <source>
        <dbReference type="EMBL" id="MDX6848411.1"/>
    </source>
</evidence>
<feature type="domain" description="OmpA-like" evidence="10">
    <location>
        <begin position="116"/>
        <end position="236"/>
    </location>
</feature>
<dbReference type="Pfam" id="PF00691">
    <property type="entry name" value="OmpA"/>
    <property type="match status" value="1"/>
</dbReference>
<dbReference type="InterPro" id="IPR036737">
    <property type="entry name" value="OmpA-like_sf"/>
</dbReference>
<keyword evidence="11" id="KW-0282">Flagellum</keyword>
<evidence type="ECO:0000256" key="9">
    <source>
        <dbReference type="SAM" id="Phobius"/>
    </source>
</evidence>
<organism evidence="11 12">
    <name type="scientific">Gilvimarinus gilvus</name>
    <dbReference type="NCBI Taxonomy" id="3058038"/>
    <lineage>
        <taxon>Bacteria</taxon>
        <taxon>Pseudomonadati</taxon>
        <taxon>Pseudomonadota</taxon>
        <taxon>Gammaproteobacteria</taxon>
        <taxon>Cellvibrionales</taxon>
        <taxon>Cellvibrionaceae</taxon>
        <taxon>Gilvimarinus</taxon>
    </lineage>
</organism>
<dbReference type="RefSeq" id="WP_302721257.1">
    <property type="nucleotide sequence ID" value="NZ_JAULRU010000264.1"/>
</dbReference>
<evidence type="ECO:0000256" key="4">
    <source>
        <dbReference type="ARBA" id="ARBA00022692"/>
    </source>
</evidence>
<dbReference type="PROSITE" id="PS51123">
    <property type="entry name" value="OMPA_2"/>
    <property type="match status" value="1"/>
</dbReference>
<evidence type="ECO:0000256" key="7">
    <source>
        <dbReference type="PROSITE-ProRule" id="PRU00473"/>
    </source>
</evidence>
<evidence type="ECO:0000259" key="10">
    <source>
        <dbReference type="PROSITE" id="PS51123"/>
    </source>
</evidence>
<dbReference type="InterPro" id="IPR006665">
    <property type="entry name" value="OmpA-like"/>
</dbReference>
<dbReference type="Proteomes" id="UP001273505">
    <property type="component" value="Unassembled WGS sequence"/>
</dbReference>